<dbReference type="NCBIfam" id="NF005591">
    <property type="entry name" value="PRK07318.1"/>
    <property type="match status" value="1"/>
</dbReference>
<evidence type="ECO:0000256" key="4">
    <source>
        <dbReference type="ARBA" id="ARBA00022723"/>
    </source>
</evidence>
<dbReference type="EMBL" id="LT906462">
    <property type="protein sequence ID" value="SNV63958.1"/>
    <property type="molecule type" value="Genomic_DNA"/>
</dbReference>
<dbReference type="InterPro" id="IPR036264">
    <property type="entry name" value="Bact_exopeptidase_dim_dom"/>
</dbReference>
<dbReference type="Gene3D" id="3.30.70.360">
    <property type="match status" value="2"/>
</dbReference>
<dbReference type="InterPro" id="IPR050072">
    <property type="entry name" value="Peptidase_M20A"/>
</dbReference>
<keyword evidence="3" id="KW-0645">Protease</keyword>
<keyword evidence="8" id="KW-0482">Metalloprotease</keyword>
<keyword evidence="4" id="KW-0479">Metal-binding</keyword>
<evidence type="ECO:0000256" key="6">
    <source>
        <dbReference type="ARBA" id="ARBA00022833"/>
    </source>
</evidence>
<dbReference type="Gene3D" id="3.40.630.10">
    <property type="entry name" value="Zn peptidases"/>
    <property type="match status" value="1"/>
</dbReference>
<evidence type="ECO:0000256" key="3">
    <source>
        <dbReference type="ARBA" id="ARBA00022670"/>
    </source>
</evidence>
<dbReference type="GO" id="GO:0008777">
    <property type="term" value="F:acetylornithine deacetylase activity"/>
    <property type="evidence" value="ECO:0007669"/>
    <property type="project" value="TreeGrafter"/>
</dbReference>
<name>A0A239Z0E2_9STAP</name>
<evidence type="ECO:0000256" key="5">
    <source>
        <dbReference type="ARBA" id="ARBA00022801"/>
    </source>
</evidence>
<organism evidence="9 10">
    <name type="scientific">Mammaliicoccus stepanovicii</name>
    <dbReference type="NCBI Taxonomy" id="643214"/>
    <lineage>
        <taxon>Bacteria</taxon>
        <taxon>Bacillati</taxon>
        <taxon>Bacillota</taxon>
        <taxon>Bacilli</taxon>
        <taxon>Bacillales</taxon>
        <taxon>Staphylococcaceae</taxon>
        <taxon>Mammaliicoccus</taxon>
    </lineage>
</organism>
<keyword evidence="6" id="KW-0862">Zinc</keyword>
<dbReference type="GO" id="GO:0006508">
    <property type="term" value="P:proteolysis"/>
    <property type="evidence" value="ECO:0007669"/>
    <property type="project" value="UniProtKB-KW"/>
</dbReference>
<evidence type="ECO:0000313" key="9">
    <source>
        <dbReference type="EMBL" id="SNV63958.1"/>
    </source>
</evidence>
<proteinExistence type="inferred from homology"/>
<evidence type="ECO:0000256" key="7">
    <source>
        <dbReference type="ARBA" id="ARBA00022997"/>
    </source>
</evidence>
<dbReference type="SUPFAM" id="SSF55031">
    <property type="entry name" value="Bacterial exopeptidase dimerisation domain"/>
    <property type="match status" value="1"/>
</dbReference>
<dbReference type="AlphaFoldDB" id="A0A239Z0E2"/>
<dbReference type="RefSeq" id="WP_095087358.1">
    <property type="nucleotide sequence ID" value="NZ_BMDM01000002.1"/>
</dbReference>
<dbReference type="Proteomes" id="UP000242084">
    <property type="component" value="Chromosome 1"/>
</dbReference>
<keyword evidence="5 9" id="KW-0378">Hydrolase</keyword>
<gene>
    <name evidence="9" type="ORF">SAMEA4384403_00986</name>
</gene>
<dbReference type="InterPro" id="IPR002933">
    <property type="entry name" value="Peptidase_M20"/>
</dbReference>
<keyword evidence="10" id="KW-1185">Reference proteome</keyword>
<dbReference type="GO" id="GO:0016805">
    <property type="term" value="F:dipeptidase activity"/>
    <property type="evidence" value="ECO:0007669"/>
    <property type="project" value="UniProtKB-KW"/>
</dbReference>
<accession>A0A239Z0E2</accession>
<dbReference type="NCBIfam" id="TIGR01887">
    <property type="entry name" value="dipeptidaselike"/>
    <property type="match status" value="1"/>
</dbReference>
<dbReference type="CDD" id="cd03888">
    <property type="entry name" value="M20_PepV"/>
    <property type="match status" value="1"/>
</dbReference>
<dbReference type="PANTHER" id="PTHR43808:SF31">
    <property type="entry name" value="N-ACETYL-L-CITRULLINE DEACETYLASE"/>
    <property type="match status" value="1"/>
</dbReference>
<evidence type="ECO:0000256" key="8">
    <source>
        <dbReference type="ARBA" id="ARBA00023049"/>
    </source>
</evidence>
<dbReference type="OrthoDB" id="9761532at2"/>
<dbReference type="KEGG" id="sste:SAMEA4384403_0986"/>
<evidence type="ECO:0000256" key="2">
    <source>
        <dbReference type="ARBA" id="ARBA00006247"/>
    </source>
</evidence>
<dbReference type="PANTHER" id="PTHR43808">
    <property type="entry name" value="ACETYLORNITHINE DEACETYLASE"/>
    <property type="match status" value="1"/>
</dbReference>
<reference evidence="9 10" key="1">
    <citation type="submission" date="2017-06" db="EMBL/GenBank/DDBJ databases">
        <authorList>
            <consortium name="Pathogen Informatics"/>
        </authorList>
    </citation>
    <scope>NUCLEOTIDE SEQUENCE [LARGE SCALE GENOMIC DNA]</scope>
    <source>
        <strain evidence="9 10">NCTC13839</strain>
    </source>
</reference>
<dbReference type="GO" id="GO:0006526">
    <property type="term" value="P:L-arginine biosynthetic process"/>
    <property type="evidence" value="ECO:0007669"/>
    <property type="project" value="TreeGrafter"/>
</dbReference>
<dbReference type="GO" id="GO:0008270">
    <property type="term" value="F:zinc ion binding"/>
    <property type="evidence" value="ECO:0007669"/>
    <property type="project" value="InterPro"/>
</dbReference>
<comment type="similarity">
    <text evidence="2">Belongs to the peptidase M20A family.</text>
</comment>
<dbReference type="SUPFAM" id="SSF53187">
    <property type="entry name" value="Zn-dependent exopeptidases"/>
    <property type="match status" value="1"/>
</dbReference>
<evidence type="ECO:0000256" key="1">
    <source>
        <dbReference type="ARBA" id="ARBA00001947"/>
    </source>
</evidence>
<keyword evidence="7 9" id="KW-0224">Dipeptidase</keyword>
<dbReference type="EC" id="3.4.13.-" evidence="9"/>
<protein>
    <submittedName>
        <fullName evidence="9">Dipeptidase PepV</fullName>
        <ecNumber evidence="9">3.4.13.-</ecNumber>
    </submittedName>
</protein>
<sequence>MWRNKVKEYEEDIINDLKGLLSIESVRNDAESTYDAPVGPGPKEALNFMYQLGERDGFSFKDIENIVGRIEAGKGEDLLGILCHVDVVPAGTGWETDPFNPVETETSIIARGSLDDKGPTIAAYYAVKILEDMKVDWKKRIHIIVGTDEESDWKCTDRYFETEEMPTVGFAPDAEFPLIHGEKGIVTFNILQSGYVEDNDEPEVELKAFFSGERFNMVPDTAQAKLLIKEQMTNVVQKFDLFLNEFEIEGETSIDEGFLNLTIFGKSAHGMDPTLGVNAGLYLIKFLNRLNLDKYASSYVKFANDYLVDSPKGEKMGMKFATEEMGEVTTNTGILSYTDVDGGQFGINLRYPEGFDFDQSLSRFKAEVAERGFEIEMDKHQLPHYVDKNDPFINQLLSAYRDQTGDQSEPFTIGGGTYARNLDKGVAFGAMFRDSEDLMHQKNEYITKKQLFDATAIYLEAIYNVCVSGDAK</sequence>
<dbReference type="Pfam" id="PF01546">
    <property type="entry name" value="Peptidase_M20"/>
    <property type="match status" value="1"/>
</dbReference>
<evidence type="ECO:0000313" key="10">
    <source>
        <dbReference type="Proteomes" id="UP000242084"/>
    </source>
</evidence>
<dbReference type="GO" id="GO:0008237">
    <property type="term" value="F:metallopeptidase activity"/>
    <property type="evidence" value="ECO:0007669"/>
    <property type="project" value="UniProtKB-KW"/>
</dbReference>
<comment type="cofactor">
    <cofactor evidence="1">
        <name>Zn(2+)</name>
        <dbReference type="ChEBI" id="CHEBI:29105"/>
    </cofactor>
</comment>
<dbReference type="InterPro" id="IPR010964">
    <property type="entry name" value="M20A_pepV-rel"/>
</dbReference>